<dbReference type="EMBL" id="QSID01000009">
    <property type="protein sequence ID" value="RHC64170.1"/>
    <property type="molecule type" value="Genomic_DNA"/>
</dbReference>
<gene>
    <name evidence="1" type="ORF">DW833_08890</name>
</gene>
<accession>A0A414B568</accession>
<reference evidence="1 2" key="1">
    <citation type="submission" date="2018-08" db="EMBL/GenBank/DDBJ databases">
        <title>A genome reference for cultivated species of the human gut microbiota.</title>
        <authorList>
            <person name="Zou Y."/>
            <person name="Xue W."/>
            <person name="Luo G."/>
        </authorList>
    </citation>
    <scope>NUCLEOTIDE SEQUENCE [LARGE SCALE GENOMIC DNA]</scope>
    <source>
        <strain evidence="1 2">AM34-3LB</strain>
    </source>
</reference>
<sequence length="161" mass="18165">MFDVSALNEFSRRCEALKADLKPYAGKVLEEAGEEFLNIVQSAIEGAGNVDKGRLLASFTKGGPGNIWVLNTGGLTLEIGTNVEYAKWVNDGHRQQPGRFIPGYWEGNHFRYSPGAKSGMVLKASFVAGSHYFDRSVQIFERMFPEMMDKSFEQFFRRYFS</sequence>
<dbReference type="RefSeq" id="WP_118381205.1">
    <property type="nucleotide sequence ID" value="NZ_CABJFJ010000009.1"/>
</dbReference>
<evidence type="ECO:0000313" key="2">
    <source>
        <dbReference type="Proteomes" id="UP000284621"/>
    </source>
</evidence>
<name>A0A414B568_9FIRM</name>
<evidence type="ECO:0000313" key="1">
    <source>
        <dbReference type="EMBL" id="RHC64170.1"/>
    </source>
</evidence>
<dbReference type="AlphaFoldDB" id="A0A414B568"/>
<proteinExistence type="predicted"/>
<protein>
    <submittedName>
        <fullName evidence="1">HK97 gp10 family phage protein</fullName>
    </submittedName>
</protein>
<comment type="caution">
    <text evidence="1">The sequence shown here is derived from an EMBL/GenBank/DDBJ whole genome shotgun (WGS) entry which is preliminary data.</text>
</comment>
<keyword evidence="2" id="KW-1185">Reference proteome</keyword>
<dbReference type="Pfam" id="PF04883">
    <property type="entry name" value="HK97-gp10_like"/>
    <property type="match status" value="1"/>
</dbReference>
<organism evidence="1 2">
    <name type="scientific">Anaerobutyricum hallii</name>
    <dbReference type="NCBI Taxonomy" id="39488"/>
    <lineage>
        <taxon>Bacteria</taxon>
        <taxon>Bacillati</taxon>
        <taxon>Bacillota</taxon>
        <taxon>Clostridia</taxon>
        <taxon>Lachnospirales</taxon>
        <taxon>Lachnospiraceae</taxon>
        <taxon>Anaerobutyricum</taxon>
    </lineage>
</organism>
<dbReference type="InterPro" id="IPR010064">
    <property type="entry name" value="HK97-gp10_tail"/>
</dbReference>
<dbReference type="Proteomes" id="UP000284621">
    <property type="component" value="Unassembled WGS sequence"/>
</dbReference>